<dbReference type="Pfam" id="PF26168">
    <property type="entry name" value="Glyco_transf_N"/>
    <property type="match status" value="1"/>
</dbReference>
<proteinExistence type="inferred from homology"/>
<keyword evidence="2" id="KW-0472">Membrane</keyword>
<dbReference type="PANTHER" id="PTHR11926">
    <property type="entry name" value="GLUCOSYL/GLUCURONOSYL TRANSFERASES"/>
    <property type="match status" value="1"/>
</dbReference>
<sequence>MDSSNKAVVTDKPHALCIPYPAQNHIKAMLKLSKLLHHKGFHITFVNTEFNHQRFLQSRGSNSLDGVSDFRFETIPDGLPPSDLNATQDTHFLCDSIMKNFLAPFSDLLVKLNGATSKNPPVTCIISDGFMPFTITAAQELGIPIVMFFTISACSLMGFILQTK</sequence>
<dbReference type="Gramene" id="QL02p051214:mrna">
    <property type="protein sequence ID" value="QL02p051214:mrna:CDS:1"/>
    <property type="gene ID" value="QL02p051214"/>
</dbReference>
<keyword evidence="2" id="KW-0812">Transmembrane</keyword>
<feature type="domain" description="Glycosyltransferase N-terminal" evidence="3">
    <location>
        <begin position="17"/>
        <end position="141"/>
    </location>
</feature>
<name>A0A7N2KXF0_QUELO</name>
<dbReference type="GO" id="GO:0080043">
    <property type="term" value="F:quercetin 3-O-glucosyltransferase activity"/>
    <property type="evidence" value="ECO:0007669"/>
    <property type="project" value="TreeGrafter"/>
</dbReference>
<dbReference type="PANTHER" id="PTHR11926:SF1516">
    <property type="entry name" value="GLYCOSYLTRANSFERASE"/>
    <property type="match status" value="1"/>
</dbReference>
<organism evidence="4 5">
    <name type="scientific">Quercus lobata</name>
    <name type="common">Valley oak</name>
    <dbReference type="NCBI Taxonomy" id="97700"/>
    <lineage>
        <taxon>Eukaryota</taxon>
        <taxon>Viridiplantae</taxon>
        <taxon>Streptophyta</taxon>
        <taxon>Embryophyta</taxon>
        <taxon>Tracheophyta</taxon>
        <taxon>Spermatophyta</taxon>
        <taxon>Magnoliopsida</taxon>
        <taxon>eudicotyledons</taxon>
        <taxon>Gunneridae</taxon>
        <taxon>Pentapetalae</taxon>
        <taxon>rosids</taxon>
        <taxon>fabids</taxon>
        <taxon>Fagales</taxon>
        <taxon>Fagaceae</taxon>
        <taxon>Quercus</taxon>
    </lineage>
</organism>
<reference evidence="4" key="2">
    <citation type="submission" date="2021-01" db="UniProtKB">
        <authorList>
            <consortium name="EnsemblPlants"/>
        </authorList>
    </citation>
    <scope>IDENTIFICATION</scope>
</reference>
<dbReference type="OMA" id="THFTHER"/>
<comment type="similarity">
    <text evidence="1">Belongs to the UDP-glycosyltransferase family.</text>
</comment>
<dbReference type="InterPro" id="IPR058980">
    <property type="entry name" value="Glyco_transf_N"/>
</dbReference>
<evidence type="ECO:0000259" key="3">
    <source>
        <dbReference type="Pfam" id="PF26168"/>
    </source>
</evidence>
<dbReference type="AlphaFoldDB" id="A0A7N2KXF0"/>
<evidence type="ECO:0000313" key="5">
    <source>
        <dbReference type="Proteomes" id="UP000594261"/>
    </source>
</evidence>
<evidence type="ECO:0000313" key="4">
    <source>
        <dbReference type="EnsemblPlants" id="QL02p051214:mrna:CDS:1"/>
    </source>
</evidence>
<dbReference type="GO" id="GO:0080044">
    <property type="term" value="F:quercetin 7-O-glucosyltransferase activity"/>
    <property type="evidence" value="ECO:0007669"/>
    <property type="project" value="TreeGrafter"/>
</dbReference>
<accession>A0A7N2KXF0</accession>
<dbReference type="InParanoid" id="A0A7N2KXF0"/>
<feature type="transmembrane region" description="Helical" evidence="2">
    <location>
        <begin position="141"/>
        <end position="161"/>
    </location>
</feature>
<protein>
    <recommendedName>
        <fullName evidence="3">Glycosyltransferase N-terminal domain-containing protein</fullName>
    </recommendedName>
</protein>
<dbReference type="Proteomes" id="UP000594261">
    <property type="component" value="Chromosome 2"/>
</dbReference>
<reference evidence="5" key="1">
    <citation type="journal article" date="2016" name="G3 (Bethesda)">
        <title>First Draft Assembly and Annotation of the Genome of a California Endemic Oak Quercus lobata Nee (Fagaceae).</title>
        <authorList>
            <person name="Sork V.L."/>
            <person name="Fitz-Gibbon S.T."/>
            <person name="Puiu D."/>
            <person name="Crepeau M."/>
            <person name="Gugger P.F."/>
            <person name="Sherman R."/>
            <person name="Stevens K."/>
            <person name="Langley C.H."/>
            <person name="Pellegrini M."/>
            <person name="Salzberg S.L."/>
        </authorList>
    </citation>
    <scope>NUCLEOTIDE SEQUENCE [LARGE SCALE GENOMIC DNA]</scope>
    <source>
        <strain evidence="5">cv. SW786</strain>
    </source>
</reference>
<evidence type="ECO:0000256" key="2">
    <source>
        <dbReference type="SAM" id="Phobius"/>
    </source>
</evidence>
<dbReference type="SUPFAM" id="SSF53756">
    <property type="entry name" value="UDP-Glycosyltransferase/glycogen phosphorylase"/>
    <property type="match status" value="1"/>
</dbReference>
<keyword evidence="5" id="KW-1185">Reference proteome</keyword>
<dbReference type="Gene3D" id="3.40.50.2000">
    <property type="entry name" value="Glycogen Phosphorylase B"/>
    <property type="match status" value="1"/>
</dbReference>
<keyword evidence="2" id="KW-1133">Transmembrane helix</keyword>
<dbReference type="EnsemblPlants" id="QL02p051214:mrna">
    <property type="protein sequence ID" value="QL02p051214:mrna:CDS:1"/>
    <property type="gene ID" value="QL02p051214"/>
</dbReference>
<evidence type="ECO:0000256" key="1">
    <source>
        <dbReference type="ARBA" id="ARBA00009995"/>
    </source>
</evidence>